<evidence type="ECO:0000313" key="2">
    <source>
        <dbReference type="EMBL" id="KAA8898589.1"/>
    </source>
</evidence>
<dbReference type="OMA" id="VQYIPIV"/>
<dbReference type="EMBL" id="SWFT01000139">
    <property type="protein sequence ID" value="KAA8898589.1"/>
    <property type="molecule type" value="Genomic_DNA"/>
</dbReference>
<organism evidence="2 3">
    <name type="scientific">Diutina rugosa</name>
    <name type="common">Yeast</name>
    <name type="synonym">Candida rugosa</name>
    <dbReference type="NCBI Taxonomy" id="5481"/>
    <lineage>
        <taxon>Eukaryota</taxon>
        <taxon>Fungi</taxon>
        <taxon>Dikarya</taxon>
        <taxon>Ascomycota</taxon>
        <taxon>Saccharomycotina</taxon>
        <taxon>Pichiomycetes</taxon>
        <taxon>Debaryomycetaceae</taxon>
        <taxon>Diutina</taxon>
    </lineage>
</organism>
<dbReference type="VEuPathDB" id="FungiDB:DIURU_004609"/>
<dbReference type="Proteomes" id="UP000449547">
    <property type="component" value="Unassembled WGS sequence"/>
</dbReference>
<dbReference type="AlphaFoldDB" id="A0A642UIU8"/>
<sequence length="232" mass="26504">MSVPVVTIPEQAWDAASTYGVLPKGRSRLVVYLTRLLRGSGLAVALIYVIGFFVIRPLLDTTAHRRLEVLEKYRHSLISLYLKTITKVSHIPIVSFDRKNGKRYADAVVQTTDSWLERVNKKLPDDPTDDLELDRTDKLRQNSLVERLTKLSDRLGQCRGYSVQEIPHYKLASMSIKNFQNKADLEYFNSSEFFSYKLADTGDSERTRTRDIATETKNEIRGIKGLFMSGQV</sequence>
<name>A0A642UIU8_DIURU</name>
<protein>
    <submittedName>
        <fullName evidence="2">Uncharacterized protein</fullName>
    </submittedName>
</protein>
<keyword evidence="1" id="KW-1133">Transmembrane helix</keyword>
<comment type="caution">
    <text evidence="2">The sequence shown here is derived from an EMBL/GenBank/DDBJ whole genome shotgun (WGS) entry which is preliminary data.</text>
</comment>
<keyword evidence="1" id="KW-0812">Transmembrane</keyword>
<gene>
    <name evidence="2" type="ORF">DIURU_004609</name>
</gene>
<keyword evidence="3" id="KW-1185">Reference proteome</keyword>
<evidence type="ECO:0000256" key="1">
    <source>
        <dbReference type="SAM" id="Phobius"/>
    </source>
</evidence>
<evidence type="ECO:0000313" key="3">
    <source>
        <dbReference type="Proteomes" id="UP000449547"/>
    </source>
</evidence>
<accession>A0A642UIU8</accession>
<dbReference type="RefSeq" id="XP_034010573.1">
    <property type="nucleotide sequence ID" value="XM_034157501.1"/>
</dbReference>
<dbReference type="GeneID" id="54783260"/>
<dbReference type="OrthoDB" id="3980365at2759"/>
<reference evidence="2 3" key="1">
    <citation type="submission" date="2019-07" db="EMBL/GenBank/DDBJ databases">
        <title>Genome assembly of two rare yeast pathogens: Diutina rugosa and Trichomonascus ciferrii.</title>
        <authorList>
            <person name="Mixao V."/>
            <person name="Saus E."/>
            <person name="Hansen A."/>
            <person name="Lass-Flor C."/>
            <person name="Gabaldon T."/>
        </authorList>
    </citation>
    <scope>NUCLEOTIDE SEQUENCE [LARGE SCALE GENOMIC DNA]</scope>
    <source>
        <strain evidence="2 3">CBS 613</strain>
    </source>
</reference>
<proteinExistence type="predicted"/>
<feature type="transmembrane region" description="Helical" evidence="1">
    <location>
        <begin position="36"/>
        <end position="59"/>
    </location>
</feature>
<keyword evidence="1" id="KW-0472">Membrane</keyword>